<feature type="domain" description="Response regulatory" evidence="3">
    <location>
        <begin position="3"/>
        <end position="119"/>
    </location>
</feature>
<dbReference type="AlphaFoldDB" id="A0A1F6AYK9"/>
<dbReference type="Proteomes" id="UP000176450">
    <property type="component" value="Unassembled WGS sequence"/>
</dbReference>
<dbReference type="PANTHER" id="PTHR44591">
    <property type="entry name" value="STRESS RESPONSE REGULATOR PROTEIN 1"/>
    <property type="match status" value="1"/>
</dbReference>
<dbReference type="Pfam" id="PF00072">
    <property type="entry name" value="Response_reg"/>
    <property type="match status" value="1"/>
</dbReference>
<evidence type="ECO:0000256" key="1">
    <source>
        <dbReference type="ARBA" id="ARBA00022553"/>
    </source>
</evidence>
<dbReference type="InterPro" id="IPR001789">
    <property type="entry name" value="Sig_transdc_resp-reg_receiver"/>
</dbReference>
<dbReference type="Gene3D" id="3.40.50.2300">
    <property type="match status" value="1"/>
</dbReference>
<dbReference type="EMBL" id="MFJX01000061">
    <property type="protein sequence ID" value="OGG29572.1"/>
    <property type="molecule type" value="Genomic_DNA"/>
</dbReference>
<dbReference type="GO" id="GO:0000160">
    <property type="term" value="P:phosphorelay signal transduction system"/>
    <property type="evidence" value="ECO:0007669"/>
    <property type="project" value="InterPro"/>
</dbReference>
<dbReference type="InterPro" id="IPR050595">
    <property type="entry name" value="Bact_response_regulator"/>
</dbReference>
<proteinExistence type="predicted"/>
<dbReference type="CDD" id="cd00156">
    <property type="entry name" value="REC"/>
    <property type="match status" value="1"/>
</dbReference>
<feature type="modified residue" description="4-aspartylphosphate" evidence="2">
    <location>
        <position position="52"/>
    </location>
</feature>
<protein>
    <recommendedName>
        <fullName evidence="3">Response regulatory domain-containing protein</fullName>
    </recommendedName>
</protein>
<dbReference type="SUPFAM" id="SSF52172">
    <property type="entry name" value="CheY-like"/>
    <property type="match status" value="1"/>
</dbReference>
<dbReference type="PROSITE" id="PS50110">
    <property type="entry name" value="RESPONSE_REGULATORY"/>
    <property type="match status" value="1"/>
</dbReference>
<evidence type="ECO:0000259" key="3">
    <source>
        <dbReference type="PROSITE" id="PS50110"/>
    </source>
</evidence>
<gene>
    <name evidence="4" type="ORF">A3A63_03120</name>
</gene>
<organism evidence="4 5">
    <name type="scientific">Candidatus Gottesmanbacteria bacterium RIFCSPLOWO2_01_FULL_46_9</name>
    <dbReference type="NCBI Taxonomy" id="1798394"/>
    <lineage>
        <taxon>Bacteria</taxon>
        <taxon>Candidatus Gottesmaniibacteriota</taxon>
    </lineage>
</organism>
<evidence type="ECO:0000313" key="4">
    <source>
        <dbReference type="EMBL" id="OGG29572.1"/>
    </source>
</evidence>
<evidence type="ECO:0000256" key="2">
    <source>
        <dbReference type="PROSITE-ProRule" id="PRU00169"/>
    </source>
</evidence>
<accession>A0A1F6AYK9</accession>
<keyword evidence="1 2" id="KW-0597">Phosphoprotein</keyword>
<dbReference type="PANTHER" id="PTHR44591:SF18">
    <property type="entry name" value="REGULATORY PROTEIN"/>
    <property type="match status" value="1"/>
</dbReference>
<dbReference type="InterPro" id="IPR011006">
    <property type="entry name" value="CheY-like_superfamily"/>
</dbReference>
<evidence type="ECO:0000313" key="5">
    <source>
        <dbReference type="Proteomes" id="UP000176450"/>
    </source>
</evidence>
<reference evidence="4 5" key="1">
    <citation type="journal article" date="2016" name="Nat. Commun.">
        <title>Thousands of microbial genomes shed light on interconnected biogeochemical processes in an aquifer system.</title>
        <authorList>
            <person name="Anantharaman K."/>
            <person name="Brown C.T."/>
            <person name="Hug L.A."/>
            <person name="Sharon I."/>
            <person name="Castelle C.J."/>
            <person name="Probst A.J."/>
            <person name="Thomas B.C."/>
            <person name="Singh A."/>
            <person name="Wilkins M.J."/>
            <person name="Karaoz U."/>
            <person name="Brodie E.L."/>
            <person name="Williams K.H."/>
            <person name="Hubbard S.S."/>
            <person name="Banfield J.F."/>
        </authorList>
    </citation>
    <scope>NUCLEOTIDE SEQUENCE [LARGE SCALE GENOMIC DNA]</scope>
</reference>
<sequence length="128" mass="14608">MGKILLVEDDPMESRLYQNLFTKEGFEVVAIDNGHDCREKTLEVKPDVILLDIMMPKMNGLDALDVLRFDPETKKYPVIILTNLSDQHYQDEAAKRGATMYIIKSQIENKVLVQKVRDVIGVYAPKSP</sequence>
<dbReference type="SMART" id="SM00448">
    <property type="entry name" value="REC"/>
    <property type="match status" value="1"/>
</dbReference>
<comment type="caution">
    <text evidence="4">The sequence shown here is derived from an EMBL/GenBank/DDBJ whole genome shotgun (WGS) entry which is preliminary data.</text>
</comment>
<name>A0A1F6AYK9_9BACT</name>